<dbReference type="Pfam" id="PF02770">
    <property type="entry name" value="Acyl-CoA_dh_M"/>
    <property type="match status" value="1"/>
</dbReference>
<evidence type="ECO:0000313" key="10">
    <source>
        <dbReference type="EMBL" id="TXC84783.1"/>
    </source>
</evidence>
<sequence length="397" mass="44171">MDLSYSGQDLAFRNEVRGFVRENLPESLRDKVLGHRHLGRDDYVQWQRILHARGWGAPGWPVAFGGTGWTTLQRHLFEVECAVAGAPRQMPFGLSMIGPVLMKFGNEAQHRRFLRRIVASEDWWCQGYSEPCAGSDLASLKTRAVRAGDHYVVNGQKTWTSYAQHANWMFCLVRTDAQVKPQAGISLLLIDMSLPGVTVRPIETIEGACDVNEVWLDDVKVPLENLVGEENAGWTYAKYLLGHERTGIAGVGICQREMRLLKTWAGCVQAGGKPLIDDFRVREKIARLDMEIMALEMLLLRVATQARSRGAGVEASILKIRGSELQQEIAALQIDVMGPDAWPYAASWLEGGFDGWTPAAVHAAAATCNYLEQRKPTIFGGTNEVQREIIAKAILEQ</sequence>
<dbReference type="Gene3D" id="2.40.110.10">
    <property type="entry name" value="Butyryl-CoA Dehydrogenase, subunit A, domain 2"/>
    <property type="match status" value="1"/>
</dbReference>
<dbReference type="Pfam" id="PF00441">
    <property type="entry name" value="Acyl-CoA_dh_1"/>
    <property type="match status" value="1"/>
</dbReference>
<dbReference type="EMBL" id="JAZHGA010000035">
    <property type="protein sequence ID" value="MEM5344567.1"/>
    <property type="molecule type" value="Genomic_DNA"/>
</dbReference>
<dbReference type="PANTHER" id="PTHR43292">
    <property type="entry name" value="ACYL-COA DEHYDROGENASE"/>
    <property type="match status" value="1"/>
</dbReference>
<keyword evidence="12" id="KW-1185">Reference proteome</keyword>
<evidence type="ECO:0000256" key="3">
    <source>
        <dbReference type="ARBA" id="ARBA00022630"/>
    </source>
</evidence>
<dbReference type="InterPro" id="IPR037069">
    <property type="entry name" value="AcylCoA_DH/ox_N_sf"/>
</dbReference>
<comment type="caution">
    <text evidence="10">The sequence shown here is derived from an EMBL/GenBank/DDBJ whole genome shotgun (WGS) entry which is preliminary data.</text>
</comment>
<keyword evidence="4" id="KW-0274">FAD</keyword>
<evidence type="ECO:0000256" key="2">
    <source>
        <dbReference type="ARBA" id="ARBA00009347"/>
    </source>
</evidence>
<keyword evidence="5" id="KW-0560">Oxidoreductase</keyword>
<feature type="domain" description="Acyl-CoA dehydrogenase/oxidase C-terminal" evidence="6">
    <location>
        <begin position="231"/>
        <end position="395"/>
    </location>
</feature>
<dbReference type="EMBL" id="VOQS01000003">
    <property type="protein sequence ID" value="TXC84783.1"/>
    <property type="molecule type" value="Genomic_DNA"/>
</dbReference>
<dbReference type="Gene3D" id="1.10.540.10">
    <property type="entry name" value="Acyl-CoA dehydrogenase/oxidase, N-terminal domain"/>
    <property type="match status" value="1"/>
</dbReference>
<evidence type="ECO:0000313" key="12">
    <source>
        <dbReference type="Proteomes" id="UP001481677"/>
    </source>
</evidence>
<dbReference type="SUPFAM" id="SSF47203">
    <property type="entry name" value="Acyl-CoA dehydrogenase C-terminal domain-like"/>
    <property type="match status" value="1"/>
</dbReference>
<feature type="domain" description="Acyl-CoA oxidase/dehydrogenase middle" evidence="7">
    <location>
        <begin position="125"/>
        <end position="217"/>
    </location>
</feature>
<dbReference type="AlphaFoldDB" id="A0A5C6VHG0"/>
<dbReference type="PANTHER" id="PTHR43292:SF3">
    <property type="entry name" value="ACYL-COA DEHYDROGENASE FADE29"/>
    <property type="match status" value="1"/>
</dbReference>
<dbReference type="GO" id="GO:0050660">
    <property type="term" value="F:flavin adenine dinucleotide binding"/>
    <property type="evidence" value="ECO:0007669"/>
    <property type="project" value="InterPro"/>
</dbReference>
<comment type="similarity">
    <text evidence="2">Belongs to the acyl-CoA dehydrogenase family.</text>
</comment>
<dbReference type="Proteomes" id="UP000321776">
    <property type="component" value="Unassembled WGS sequence"/>
</dbReference>
<organism evidence="10 11">
    <name type="scientific">Paraburkholderia azotifigens</name>
    <dbReference type="NCBI Taxonomy" id="2057004"/>
    <lineage>
        <taxon>Bacteria</taxon>
        <taxon>Pseudomonadati</taxon>
        <taxon>Pseudomonadota</taxon>
        <taxon>Betaproteobacteria</taxon>
        <taxon>Burkholderiales</taxon>
        <taxon>Burkholderiaceae</taxon>
        <taxon>Paraburkholderia</taxon>
    </lineage>
</organism>
<dbReference type="SUPFAM" id="SSF56645">
    <property type="entry name" value="Acyl-CoA dehydrogenase NM domain-like"/>
    <property type="match status" value="1"/>
</dbReference>
<dbReference type="FunFam" id="2.40.110.10:FF:000011">
    <property type="entry name" value="Acyl-CoA dehydrogenase FadE34"/>
    <property type="match status" value="1"/>
</dbReference>
<dbReference type="InterPro" id="IPR009075">
    <property type="entry name" value="AcylCo_DH/oxidase_C"/>
</dbReference>
<dbReference type="RefSeq" id="WP_147236723.1">
    <property type="nucleotide sequence ID" value="NZ_JAZHFZ010000036.1"/>
</dbReference>
<dbReference type="Gene3D" id="1.20.140.10">
    <property type="entry name" value="Butyryl-CoA Dehydrogenase, subunit A, domain 3"/>
    <property type="match status" value="1"/>
</dbReference>
<evidence type="ECO:0000256" key="5">
    <source>
        <dbReference type="ARBA" id="ARBA00023002"/>
    </source>
</evidence>
<dbReference type="InterPro" id="IPR036250">
    <property type="entry name" value="AcylCo_DH-like_C"/>
</dbReference>
<reference evidence="10" key="2">
    <citation type="submission" date="2019-08" db="EMBL/GenBank/DDBJ databases">
        <authorList>
            <person name="Im W.-T."/>
        </authorList>
    </citation>
    <scope>NUCLEOTIDE SEQUENCE</scope>
    <source>
        <strain evidence="10">NF 2-5-3</strain>
    </source>
</reference>
<dbReference type="Pfam" id="PF02771">
    <property type="entry name" value="Acyl-CoA_dh_N"/>
    <property type="match status" value="1"/>
</dbReference>
<evidence type="ECO:0000259" key="7">
    <source>
        <dbReference type="Pfam" id="PF02770"/>
    </source>
</evidence>
<dbReference type="InterPro" id="IPR006091">
    <property type="entry name" value="Acyl-CoA_Oxase/DH_mid-dom"/>
</dbReference>
<dbReference type="InterPro" id="IPR046373">
    <property type="entry name" value="Acyl-CoA_Oxase/DH_mid-dom_sf"/>
</dbReference>
<evidence type="ECO:0000256" key="4">
    <source>
        <dbReference type="ARBA" id="ARBA00022827"/>
    </source>
</evidence>
<evidence type="ECO:0000313" key="9">
    <source>
        <dbReference type="EMBL" id="MEM5344567.1"/>
    </source>
</evidence>
<dbReference type="GO" id="GO:0016627">
    <property type="term" value="F:oxidoreductase activity, acting on the CH-CH group of donors"/>
    <property type="evidence" value="ECO:0007669"/>
    <property type="project" value="InterPro"/>
</dbReference>
<feature type="domain" description="Acyl-CoA dehydrogenase/oxidase N-terminal" evidence="8">
    <location>
        <begin position="10"/>
        <end position="120"/>
    </location>
</feature>
<evidence type="ECO:0000313" key="11">
    <source>
        <dbReference type="Proteomes" id="UP000321776"/>
    </source>
</evidence>
<evidence type="ECO:0000259" key="6">
    <source>
        <dbReference type="Pfam" id="PF00441"/>
    </source>
</evidence>
<gene>
    <name evidence="10" type="ORF">FRZ40_17655</name>
    <name evidence="9" type="ORF">V4C56_33695</name>
</gene>
<reference evidence="9 12" key="3">
    <citation type="submission" date="2024-01" db="EMBL/GenBank/DDBJ databases">
        <title>The diversity of rhizobia nodulating Mimosa spp. in eleven states of Brazil covering several biomes is determined by host plant, location, and edaphic factors.</title>
        <authorList>
            <person name="Rouws L."/>
            <person name="Barauna A."/>
            <person name="Beukes C."/>
            <person name="De Faria S.M."/>
            <person name="Gross E."/>
            <person name="Dos Reis Junior F.B."/>
            <person name="Simon M."/>
            <person name="Maluk M."/>
            <person name="Odee D.W."/>
            <person name="Kenicer G."/>
            <person name="Young J.P.W."/>
            <person name="Reis V.M."/>
            <person name="Zilli J."/>
            <person name="James E.K."/>
        </authorList>
    </citation>
    <scope>NUCLEOTIDE SEQUENCE [LARGE SCALE GENOMIC DNA]</scope>
    <source>
        <strain evidence="9 12">JPY530</strain>
    </source>
</reference>
<evidence type="ECO:0000259" key="8">
    <source>
        <dbReference type="Pfam" id="PF02771"/>
    </source>
</evidence>
<dbReference type="GO" id="GO:0005886">
    <property type="term" value="C:plasma membrane"/>
    <property type="evidence" value="ECO:0007669"/>
    <property type="project" value="TreeGrafter"/>
</dbReference>
<dbReference type="Proteomes" id="UP001481677">
    <property type="component" value="Unassembled WGS sequence"/>
</dbReference>
<accession>A0A5C6VHG0</accession>
<dbReference type="InterPro" id="IPR052161">
    <property type="entry name" value="Mycobact_Acyl-CoA_DH"/>
</dbReference>
<proteinExistence type="inferred from homology"/>
<protein>
    <submittedName>
        <fullName evidence="9">Acyl-CoA dehydrogenase family protein</fullName>
    </submittedName>
    <submittedName>
        <fullName evidence="10">Pimeloyl-CoA dehydrogenase large subunit</fullName>
    </submittedName>
</protein>
<evidence type="ECO:0000256" key="1">
    <source>
        <dbReference type="ARBA" id="ARBA00001974"/>
    </source>
</evidence>
<reference evidence="10 11" key="1">
    <citation type="journal article" date="2018" name="Int. J. Syst. Evol. Microbiol.">
        <title>Paraburkholderia azotifigens sp. nov., a nitrogen-fixing bacterium isolated from paddy soil.</title>
        <authorList>
            <person name="Choi G.M."/>
            <person name="Im W.T."/>
        </authorList>
    </citation>
    <scope>NUCLEOTIDE SEQUENCE [LARGE SCALE GENOMIC DNA]</scope>
    <source>
        <strain evidence="10 11">NF 2-5-3</strain>
    </source>
</reference>
<keyword evidence="3" id="KW-0285">Flavoprotein</keyword>
<dbReference type="InterPro" id="IPR013786">
    <property type="entry name" value="AcylCoA_DH/ox_N"/>
</dbReference>
<comment type="cofactor">
    <cofactor evidence="1">
        <name>FAD</name>
        <dbReference type="ChEBI" id="CHEBI:57692"/>
    </cofactor>
</comment>
<name>A0A5C6VHG0_9BURK</name>
<dbReference type="InterPro" id="IPR009100">
    <property type="entry name" value="AcylCoA_DH/oxidase_NM_dom_sf"/>
</dbReference>